<accession>A0A9D1L115</accession>
<sequence length="105" mass="11289">MNGFVVLFVPLFLVGTMTVSCWEIASARTSVPAEGTIIVDSNIPSPRGWHRGIMIHTISLGTSDMYFPGSPLLFTSEVGVHVQVGNDSTVIITLAKPSPLFLDTK</sequence>
<name>A0A9D1L115_9FIRM</name>
<comment type="caution">
    <text evidence="1">The sequence shown here is derived from an EMBL/GenBank/DDBJ whole genome shotgun (WGS) entry which is preliminary data.</text>
</comment>
<evidence type="ECO:0000313" key="2">
    <source>
        <dbReference type="Proteomes" id="UP000824175"/>
    </source>
</evidence>
<organism evidence="1 2">
    <name type="scientific">Candidatus Fimiplasma intestinipullorum</name>
    <dbReference type="NCBI Taxonomy" id="2840825"/>
    <lineage>
        <taxon>Bacteria</taxon>
        <taxon>Bacillati</taxon>
        <taxon>Bacillota</taxon>
        <taxon>Clostridia</taxon>
        <taxon>Eubacteriales</taxon>
        <taxon>Candidatus Fimiplasma</taxon>
    </lineage>
</organism>
<dbReference type="AlphaFoldDB" id="A0A9D1L115"/>
<reference evidence="1" key="2">
    <citation type="journal article" date="2021" name="PeerJ">
        <title>Extensive microbial diversity within the chicken gut microbiome revealed by metagenomics and culture.</title>
        <authorList>
            <person name="Gilroy R."/>
            <person name="Ravi A."/>
            <person name="Getino M."/>
            <person name="Pursley I."/>
            <person name="Horton D.L."/>
            <person name="Alikhan N.F."/>
            <person name="Baker D."/>
            <person name="Gharbi K."/>
            <person name="Hall N."/>
            <person name="Watson M."/>
            <person name="Adriaenssens E.M."/>
            <person name="Foster-Nyarko E."/>
            <person name="Jarju S."/>
            <person name="Secka A."/>
            <person name="Antonio M."/>
            <person name="Oren A."/>
            <person name="Chaudhuri R.R."/>
            <person name="La Ragione R."/>
            <person name="Hildebrand F."/>
            <person name="Pallen M.J."/>
        </authorList>
    </citation>
    <scope>NUCLEOTIDE SEQUENCE</scope>
    <source>
        <strain evidence="1">CHK195-11698</strain>
    </source>
</reference>
<reference evidence="1" key="1">
    <citation type="submission" date="2020-10" db="EMBL/GenBank/DDBJ databases">
        <authorList>
            <person name="Gilroy R."/>
        </authorList>
    </citation>
    <scope>NUCLEOTIDE SEQUENCE</scope>
    <source>
        <strain evidence="1">CHK195-11698</strain>
    </source>
</reference>
<gene>
    <name evidence="1" type="ORF">IAD15_09655</name>
</gene>
<proteinExistence type="predicted"/>
<dbReference type="EMBL" id="DVMJ01000081">
    <property type="protein sequence ID" value="HIU14320.1"/>
    <property type="molecule type" value="Genomic_DNA"/>
</dbReference>
<evidence type="ECO:0000313" key="1">
    <source>
        <dbReference type="EMBL" id="HIU14320.1"/>
    </source>
</evidence>
<dbReference type="Proteomes" id="UP000824175">
    <property type="component" value="Unassembled WGS sequence"/>
</dbReference>
<protein>
    <submittedName>
        <fullName evidence="1">Uncharacterized protein</fullName>
    </submittedName>
</protein>